<dbReference type="PANTHER" id="PTHR11346">
    <property type="entry name" value="GALECTIN"/>
    <property type="match status" value="1"/>
</dbReference>
<organism evidence="7">
    <name type="scientific">Brugia pahangi</name>
    <name type="common">Filarial nematode worm</name>
    <dbReference type="NCBI Taxonomy" id="6280"/>
    <lineage>
        <taxon>Eukaryota</taxon>
        <taxon>Metazoa</taxon>
        <taxon>Ecdysozoa</taxon>
        <taxon>Nematoda</taxon>
        <taxon>Chromadorea</taxon>
        <taxon>Rhabditida</taxon>
        <taxon>Spirurina</taxon>
        <taxon>Spiruromorpha</taxon>
        <taxon>Filarioidea</taxon>
        <taxon>Onchocercidae</taxon>
        <taxon>Brugia</taxon>
    </lineage>
</organism>
<feature type="domain" description="Galectin" evidence="4">
    <location>
        <begin position="208"/>
        <end position="336"/>
    </location>
</feature>
<evidence type="ECO:0000313" key="7">
    <source>
        <dbReference type="WBParaSite" id="BPAG_0001310801-mRNA-1"/>
    </source>
</evidence>
<dbReference type="AlphaFoldDB" id="A0A0N4TW17"/>
<feature type="domain" description="Galectin" evidence="4">
    <location>
        <begin position="64"/>
        <end position="200"/>
    </location>
</feature>
<evidence type="ECO:0000256" key="2">
    <source>
        <dbReference type="ARBA" id="ARBA00022737"/>
    </source>
</evidence>
<dbReference type="Proteomes" id="UP000278627">
    <property type="component" value="Unassembled WGS sequence"/>
</dbReference>
<sequence length="336" mass="39232">MSSILRKLFRNETKKVTQKNSITGRNNSFFYLLTNNDIKCPMDVSKLSETLSVINETLQPVPYLSKLEGNQLQSGQSLIVRGYIIGRNEFIINLTNGGKVEKEDENDILDNRLLAIRANIALKRIYLNACIDGEWGREGSVKHKWTLGDEFDIRIRCHDKYFEIFVDHKLLAKFAYYVPISNISHIYMNGDAELYTVSWEGKYYQVPYTADIPGNFYPGRKLYVSGVVKKRTKQFVVDFHSDNDIAFRFNPRIAEKKLIRNTRSEERWGMEEKEIEIQFPLKKKRAFDLLFYCEENRFLCHVDDCLICSFTHRMSPRNINKLSIDGDIELQGVHLK</sequence>
<protein>
    <recommendedName>
        <fullName evidence="3">Galectin</fullName>
    </recommendedName>
</protein>
<dbReference type="EMBL" id="UZAD01013345">
    <property type="protein sequence ID" value="VDN94222.1"/>
    <property type="molecule type" value="Genomic_DNA"/>
</dbReference>
<dbReference type="FunFam" id="2.60.120.200:FF:000261">
    <property type="entry name" value="Galectin"/>
    <property type="match status" value="1"/>
</dbReference>
<dbReference type="GO" id="GO:0016936">
    <property type="term" value="F:galactoside binding"/>
    <property type="evidence" value="ECO:0007669"/>
    <property type="project" value="TreeGrafter"/>
</dbReference>
<dbReference type="InterPro" id="IPR001079">
    <property type="entry name" value="Galectin_CRD"/>
</dbReference>
<keyword evidence="2" id="KW-0677">Repeat</keyword>
<keyword evidence="1 3" id="KW-0430">Lectin</keyword>
<reference evidence="5 6" key="2">
    <citation type="submission" date="2018-11" db="EMBL/GenBank/DDBJ databases">
        <authorList>
            <consortium name="Pathogen Informatics"/>
        </authorList>
    </citation>
    <scope>NUCLEOTIDE SEQUENCE [LARGE SCALE GENOMIC DNA]</scope>
</reference>
<name>A0A0N4TW17_BRUPA</name>
<dbReference type="InterPro" id="IPR013320">
    <property type="entry name" value="ConA-like_dom_sf"/>
</dbReference>
<gene>
    <name evidence="5" type="ORF">BPAG_LOCUS13036</name>
</gene>
<reference evidence="7" key="1">
    <citation type="submission" date="2017-02" db="UniProtKB">
        <authorList>
            <consortium name="WormBaseParasite"/>
        </authorList>
    </citation>
    <scope>IDENTIFICATION</scope>
</reference>
<evidence type="ECO:0000259" key="4">
    <source>
        <dbReference type="PROSITE" id="PS51304"/>
    </source>
</evidence>
<dbReference type="WBParaSite" id="BPAG_0001310801-mRNA-1">
    <property type="protein sequence ID" value="BPAG_0001310801-mRNA-1"/>
    <property type="gene ID" value="BPAG_0001310801"/>
</dbReference>
<dbReference type="SMART" id="SM00908">
    <property type="entry name" value="Gal-bind_lectin"/>
    <property type="match status" value="2"/>
</dbReference>
<evidence type="ECO:0000256" key="3">
    <source>
        <dbReference type="RuleBase" id="RU102079"/>
    </source>
</evidence>
<dbReference type="CDD" id="cd00070">
    <property type="entry name" value="GLECT"/>
    <property type="match status" value="2"/>
</dbReference>
<evidence type="ECO:0000313" key="5">
    <source>
        <dbReference type="EMBL" id="VDN94222.1"/>
    </source>
</evidence>
<dbReference type="PROSITE" id="PS51304">
    <property type="entry name" value="GALECTIN"/>
    <property type="match status" value="2"/>
</dbReference>
<accession>A0A0N4TW17</accession>
<dbReference type="FunFam" id="2.60.120.200:FF:000124">
    <property type="entry name" value="Galectin-4"/>
    <property type="match status" value="1"/>
</dbReference>
<dbReference type="SMART" id="SM00276">
    <property type="entry name" value="GLECT"/>
    <property type="match status" value="2"/>
</dbReference>
<dbReference type="STRING" id="6280.A0A0N4TW17"/>
<dbReference type="SUPFAM" id="SSF49899">
    <property type="entry name" value="Concanavalin A-like lectins/glucanases"/>
    <property type="match status" value="2"/>
</dbReference>
<evidence type="ECO:0000256" key="1">
    <source>
        <dbReference type="ARBA" id="ARBA00022734"/>
    </source>
</evidence>
<dbReference type="InterPro" id="IPR044156">
    <property type="entry name" value="Galectin-like"/>
</dbReference>
<dbReference type="Gene3D" id="2.60.120.200">
    <property type="match status" value="2"/>
</dbReference>
<dbReference type="GO" id="GO:0030246">
    <property type="term" value="F:carbohydrate binding"/>
    <property type="evidence" value="ECO:0007669"/>
    <property type="project" value="UniProtKB-UniRule"/>
</dbReference>
<proteinExistence type="predicted"/>
<keyword evidence="6" id="KW-1185">Reference proteome</keyword>
<dbReference type="PANTHER" id="PTHR11346:SF189">
    <property type="entry name" value="GALECTIN"/>
    <property type="match status" value="1"/>
</dbReference>
<evidence type="ECO:0000313" key="6">
    <source>
        <dbReference type="Proteomes" id="UP000278627"/>
    </source>
</evidence>
<dbReference type="Pfam" id="PF00337">
    <property type="entry name" value="Gal-bind_lectin"/>
    <property type="match status" value="2"/>
</dbReference>